<evidence type="ECO:0000313" key="2">
    <source>
        <dbReference type="RefSeq" id="XP_012673780.1"/>
    </source>
</evidence>
<dbReference type="RefSeq" id="XP_031442150.1">
    <property type="nucleotide sequence ID" value="XM_031586290.2"/>
</dbReference>
<proteinExistence type="predicted"/>
<keyword evidence="1" id="KW-1185">Reference proteome</keyword>
<dbReference type="PANTHER" id="PTHR31094">
    <property type="entry name" value="RIKEN CDNA 2310061I04 GENE"/>
    <property type="match status" value="1"/>
</dbReference>
<name>A0A6P3VJE1_CLUHA</name>
<reference evidence="2 3" key="1">
    <citation type="submission" date="2025-04" db="UniProtKB">
        <authorList>
            <consortium name="RefSeq"/>
        </authorList>
    </citation>
    <scope>IDENTIFICATION</scope>
</reference>
<dbReference type="GeneTree" id="ENSGT00390000008658"/>
<protein>
    <submittedName>
        <fullName evidence="2 3">Uncharacterized protein C6orf136 homolog</fullName>
    </submittedName>
</protein>
<dbReference type="RefSeq" id="XP_012673780.1">
    <property type="nucleotide sequence ID" value="XM_012818326.3"/>
</dbReference>
<evidence type="ECO:0000313" key="3">
    <source>
        <dbReference type="RefSeq" id="XP_031442150.1"/>
    </source>
</evidence>
<gene>
    <name evidence="2 3" type="primary">c19h6orf136</name>
</gene>
<sequence>MAACRGGAAFWVGCLWSQGSNQLKRQPCWAVYQMLEQPLNGSSRTLCSASWALAPPNSLRYQNLKPPSLSNPFHHASQSQSAPVLDEDWEETVSLCVLLRPKVSEEQHTLVEVSHFGHAKLSELLALGPNRPFELLLPLTTVDGSREDDISITANDRKEGHVEGVAPWKETASFRSLFETEGCPAPFVLGSCFYCFHCPGIEPLAISGGRLNLRLGLEGQTSGLPPFPSVFLFQDDPNQVERKRSDTEKENEEKLAVMYERLRVELPQFFSKSHDYGLYSNDIEFINGLINAKTKGRLMYQLTLSLWRLVCLCYYADARLEVLKLTKHPEDGTVRARWRLRGLPLQTLLLRFYKKDKSQLYRSHDAFSTFYLGSDGLIHCHRVEKVMQAQPPVLPGVASLLAGALVALGVEEHRPALNLLPFLLSSLRQGRD</sequence>
<dbReference type="AlphaFoldDB" id="A0A6P3VJE1"/>
<dbReference type="PANTHER" id="PTHR31094:SF2">
    <property type="entry name" value="RIKEN CDNA 2310061I04 GENE"/>
    <property type="match status" value="1"/>
</dbReference>
<dbReference type="OrthoDB" id="44820at2759"/>
<dbReference type="Proteomes" id="UP000515152">
    <property type="component" value="Chromosome 19"/>
</dbReference>
<accession>A0A6P3VJE1</accession>
<evidence type="ECO:0000313" key="1">
    <source>
        <dbReference type="Proteomes" id="UP000515152"/>
    </source>
</evidence>
<dbReference type="GeneID" id="105892097"/>
<dbReference type="InterPro" id="IPR018790">
    <property type="entry name" value="DUF2358"/>
</dbReference>
<dbReference type="CTD" id="105892097"/>
<dbReference type="KEGG" id="char:105892097"/>
<organism evidence="1 2">
    <name type="scientific">Clupea harengus</name>
    <name type="common">Atlantic herring</name>
    <dbReference type="NCBI Taxonomy" id="7950"/>
    <lineage>
        <taxon>Eukaryota</taxon>
        <taxon>Metazoa</taxon>
        <taxon>Chordata</taxon>
        <taxon>Craniata</taxon>
        <taxon>Vertebrata</taxon>
        <taxon>Euteleostomi</taxon>
        <taxon>Actinopterygii</taxon>
        <taxon>Neopterygii</taxon>
        <taxon>Teleostei</taxon>
        <taxon>Clupei</taxon>
        <taxon>Clupeiformes</taxon>
        <taxon>Clupeoidei</taxon>
        <taxon>Clupeidae</taxon>
        <taxon>Clupea</taxon>
    </lineage>
</organism>
<dbReference type="Pfam" id="PF10184">
    <property type="entry name" value="DUF2358"/>
    <property type="match status" value="1"/>
</dbReference>